<evidence type="ECO:0000256" key="16">
    <source>
        <dbReference type="ARBA" id="ARBA00047632"/>
    </source>
</evidence>
<dbReference type="InterPro" id="IPR013221">
    <property type="entry name" value="Mur_ligase_cen"/>
</dbReference>
<dbReference type="Gene3D" id="3.40.50.720">
    <property type="entry name" value="NAD(P)-binding Rossmann-like Domain"/>
    <property type="match status" value="1"/>
</dbReference>
<dbReference type="InterPro" id="IPR004101">
    <property type="entry name" value="Mur_ligase_C"/>
</dbReference>
<evidence type="ECO:0000256" key="13">
    <source>
        <dbReference type="ARBA" id="ARBA00023316"/>
    </source>
</evidence>
<dbReference type="Pfam" id="PF21799">
    <property type="entry name" value="MurD-like_N"/>
    <property type="match status" value="1"/>
</dbReference>
<dbReference type="GO" id="GO:0005524">
    <property type="term" value="F:ATP binding"/>
    <property type="evidence" value="ECO:0007669"/>
    <property type="project" value="UniProtKB-UniRule"/>
</dbReference>
<dbReference type="PANTHER" id="PTHR43692:SF1">
    <property type="entry name" value="UDP-N-ACETYLMURAMOYLALANINE--D-GLUTAMATE LIGASE"/>
    <property type="match status" value="1"/>
</dbReference>
<dbReference type="SUPFAM" id="SSF53623">
    <property type="entry name" value="MurD-like peptide ligases, catalytic domain"/>
    <property type="match status" value="1"/>
</dbReference>
<organism evidence="21 22">
    <name type="scientific">Aneurinibacillus soli</name>
    <dbReference type="NCBI Taxonomy" id="1500254"/>
    <lineage>
        <taxon>Bacteria</taxon>
        <taxon>Bacillati</taxon>
        <taxon>Bacillota</taxon>
        <taxon>Bacilli</taxon>
        <taxon>Bacillales</taxon>
        <taxon>Paenibacillaceae</taxon>
        <taxon>Aneurinibacillus group</taxon>
        <taxon>Aneurinibacillus</taxon>
    </lineage>
</organism>
<dbReference type="EC" id="6.3.2.9" evidence="5 17"/>
<proteinExistence type="inferred from homology"/>
<gene>
    <name evidence="17 21" type="primary">murD</name>
    <name evidence="21" type="ORF">CB4_01662</name>
</gene>
<dbReference type="HAMAP" id="MF_00639">
    <property type="entry name" value="MurD"/>
    <property type="match status" value="1"/>
</dbReference>
<dbReference type="SUPFAM" id="SSF51984">
    <property type="entry name" value="MurCD N-terminal domain"/>
    <property type="match status" value="1"/>
</dbReference>
<comment type="catalytic activity">
    <reaction evidence="16 17 18">
        <text>UDP-N-acetyl-alpha-D-muramoyl-L-alanine + D-glutamate + ATP = UDP-N-acetyl-alpha-D-muramoyl-L-alanyl-D-glutamate + ADP + phosphate + H(+)</text>
        <dbReference type="Rhea" id="RHEA:16429"/>
        <dbReference type="ChEBI" id="CHEBI:15378"/>
        <dbReference type="ChEBI" id="CHEBI:29986"/>
        <dbReference type="ChEBI" id="CHEBI:30616"/>
        <dbReference type="ChEBI" id="CHEBI:43474"/>
        <dbReference type="ChEBI" id="CHEBI:83898"/>
        <dbReference type="ChEBI" id="CHEBI:83900"/>
        <dbReference type="ChEBI" id="CHEBI:456216"/>
        <dbReference type="EC" id="6.3.2.9"/>
    </reaction>
</comment>
<evidence type="ECO:0000256" key="8">
    <source>
        <dbReference type="ARBA" id="ARBA00022598"/>
    </source>
</evidence>
<keyword evidence="17 18" id="KW-0131">Cell cycle</keyword>
<evidence type="ECO:0000256" key="7">
    <source>
        <dbReference type="ARBA" id="ARBA00022490"/>
    </source>
</evidence>
<accession>A0A0U5AZQ5</accession>
<evidence type="ECO:0000256" key="15">
    <source>
        <dbReference type="ARBA" id="ARBA00032324"/>
    </source>
</evidence>
<evidence type="ECO:0000256" key="1">
    <source>
        <dbReference type="ARBA" id="ARBA00002734"/>
    </source>
</evidence>
<evidence type="ECO:0000256" key="17">
    <source>
        <dbReference type="HAMAP-Rule" id="MF_00639"/>
    </source>
</evidence>
<dbReference type="OrthoDB" id="9809796at2"/>
<dbReference type="AlphaFoldDB" id="A0A0U5AZQ5"/>
<evidence type="ECO:0000256" key="5">
    <source>
        <dbReference type="ARBA" id="ARBA00012212"/>
    </source>
</evidence>
<dbReference type="Proteomes" id="UP000217696">
    <property type="component" value="Chromosome"/>
</dbReference>
<name>A0A0U5AZQ5_9BACL</name>
<comment type="similarity">
    <text evidence="4 17">Belongs to the MurCDEF family.</text>
</comment>
<evidence type="ECO:0000259" key="19">
    <source>
        <dbReference type="Pfam" id="PF02875"/>
    </source>
</evidence>
<dbReference type="GO" id="GO:0005737">
    <property type="term" value="C:cytoplasm"/>
    <property type="evidence" value="ECO:0007669"/>
    <property type="project" value="UniProtKB-SubCell"/>
</dbReference>
<dbReference type="GO" id="GO:0009252">
    <property type="term" value="P:peptidoglycan biosynthetic process"/>
    <property type="evidence" value="ECO:0007669"/>
    <property type="project" value="UniProtKB-UniRule"/>
</dbReference>
<evidence type="ECO:0000256" key="4">
    <source>
        <dbReference type="ARBA" id="ARBA00010416"/>
    </source>
</evidence>
<evidence type="ECO:0000256" key="12">
    <source>
        <dbReference type="ARBA" id="ARBA00022984"/>
    </source>
</evidence>
<evidence type="ECO:0000259" key="20">
    <source>
        <dbReference type="Pfam" id="PF08245"/>
    </source>
</evidence>
<evidence type="ECO:0000256" key="6">
    <source>
        <dbReference type="ARBA" id="ARBA00015655"/>
    </source>
</evidence>
<dbReference type="InterPro" id="IPR036615">
    <property type="entry name" value="Mur_ligase_C_dom_sf"/>
</dbReference>
<keyword evidence="17 18" id="KW-0132">Cell division</keyword>
<evidence type="ECO:0000313" key="22">
    <source>
        <dbReference type="Proteomes" id="UP000217696"/>
    </source>
</evidence>
<dbReference type="InterPro" id="IPR036565">
    <property type="entry name" value="Mur-like_cat_sf"/>
</dbReference>
<evidence type="ECO:0000256" key="11">
    <source>
        <dbReference type="ARBA" id="ARBA00022960"/>
    </source>
</evidence>
<dbReference type="GO" id="GO:0008360">
    <property type="term" value="P:regulation of cell shape"/>
    <property type="evidence" value="ECO:0007669"/>
    <property type="project" value="UniProtKB-KW"/>
</dbReference>
<evidence type="ECO:0000256" key="10">
    <source>
        <dbReference type="ARBA" id="ARBA00022840"/>
    </source>
</evidence>
<dbReference type="KEGG" id="asoc:CB4_01662"/>
<feature type="domain" description="Mur ligase C-terminal" evidence="19">
    <location>
        <begin position="330"/>
        <end position="444"/>
    </location>
</feature>
<evidence type="ECO:0000256" key="18">
    <source>
        <dbReference type="RuleBase" id="RU003664"/>
    </source>
</evidence>
<reference evidence="21 22" key="1">
    <citation type="submission" date="2015-12" db="EMBL/GenBank/DDBJ databases">
        <title>Genome sequence of Aneurinibacillus soli.</title>
        <authorList>
            <person name="Lee J.S."/>
            <person name="Lee K.C."/>
            <person name="Kim K.K."/>
            <person name="Lee B.W."/>
        </authorList>
    </citation>
    <scope>NUCLEOTIDE SEQUENCE [LARGE SCALE GENOMIC DNA]</scope>
    <source>
        <strain evidence="21 22">CB4</strain>
    </source>
</reference>
<dbReference type="NCBIfam" id="TIGR01087">
    <property type="entry name" value="murD"/>
    <property type="match status" value="1"/>
</dbReference>
<dbReference type="Gene3D" id="3.90.190.20">
    <property type="entry name" value="Mur ligase, C-terminal domain"/>
    <property type="match status" value="1"/>
</dbReference>
<comment type="function">
    <text evidence="1 17 18">Cell wall formation. Catalyzes the addition of glutamate to the nucleotide precursor UDP-N-acetylmuramoyl-L-alanine (UMA).</text>
</comment>
<keyword evidence="9 17" id="KW-0547">Nucleotide-binding</keyword>
<evidence type="ECO:0000256" key="3">
    <source>
        <dbReference type="ARBA" id="ARBA00004752"/>
    </source>
</evidence>
<dbReference type="GO" id="GO:0008764">
    <property type="term" value="F:UDP-N-acetylmuramoylalanine-D-glutamate ligase activity"/>
    <property type="evidence" value="ECO:0007669"/>
    <property type="project" value="UniProtKB-UniRule"/>
</dbReference>
<dbReference type="GO" id="GO:0051301">
    <property type="term" value="P:cell division"/>
    <property type="evidence" value="ECO:0007669"/>
    <property type="project" value="UniProtKB-KW"/>
</dbReference>
<evidence type="ECO:0000256" key="9">
    <source>
        <dbReference type="ARBA" id="ARBA00022741"/>
    </source>
</evidence>
<keyword evidence="11 17" id="KW-0133">Cell shape</keyword>
<dbReference type="Gene3D" id="3.40.1190.10">
    <property type="entry name" value="Mur-like, catalytic domain"/>
    <property type="match status" value="1"/>
</dbReference>
<dbReference type="PANTHER" id="PTHR43692">
    <property type="entry name" value="UDP-N-ACETYLMURAMOYLALANINE--D-GLUTAMATE LIGASE"/>
    <property type="match status" value="1"/>
</dbReference>
<feature type="binding site" evidence="17">
    <location>
        <begin position="120"/>
        <end position="126"/>
    </location>
    <ligand>
        <name>ATP</name>
        <dbReference type="ChEBI" id="CHEBI:30616"/>
    </ligand>
</feature>
<keyword evidence="7 17" id="KW-0963">Cytoplasm</keyword>
<dbReference type="EMBL" id="AP017312">
    <property type="protein sequence ID" value="BAU27488.1"/>
    <property type="molecule type" value="Genomic_DNA"/>
</dbReference>
<dbReference type="GO" id="GO:0071555">
    <property type="term" value="P:cell wall organization"/>
    <property type="evidence" value="ECO:0007669"/>
    <property type="project" value="UniProtKB-KW"/>
</dbReference>
<dbReference type="Pfam" id="PF02875">
    <property type="entry name" value="Mur_ligase_C"/>
    <property type="match status" value="1"/>
</dbReference>
<evidence type="ECO:0000313" key="21">
    <source>
        <dbReference type="EMBL" id="BAU27488.1"/>
    </source>
</evidence>
<evidence type="ECO:0000256" key="14">
    <source>
        <dbReference type="ARBA" id="ARBA00030398"/>
    </source>
</evidence>
<evidence type="ECO:0000256" key="2">
    <source>
        <dbReference type="ARBA" id="ARBA00004496"/>
    </source>
</evidence>
<comment type="pathway">
    <text evidence="3 17 18">Cell wall biogenesis; peptidoglycan biosynthesis.</text>
</comment>
<keyword evidence="10 17" id="KW-0067">ATP-binding</keyword>
<keyword evidence="22" id="KW-1185">Reference proteome</keyword>
<feature type="domain" description="Mur ligase central" evidence="20">
    <location>
        <begin position="118"/>
        <end position="308"/>
    </location>
</feature>
<dbReference type="InterPro" id="IPR005762">
    <property type="entry name" value="MurD"/>
</dbReference>
<dbReference type="UniPathway" id="UPA00219"/>
<comment type="subcellular location">
    <subcellularLocation>
        <location evidence="2 17 18">Cytoplasm</location>
    </subcellularLocation>
</comment>
<keyword evidence="8 17" id="KW-0436">Ligase</keyword>
<dbReference type="SUPFAM" id="SSF53244">
    <property type="entry name" value="MurD-like peptide ligases, peptide-binding domain"/>
    <property type="match status" value="1"/>
</dbReference>
<keyword evidence="13 17" id="KW-0961">Cell wall biogenesis/degradation</keyword>
<protein>
    <recommendedName>
        <fullName evidence="6 17">UDP-N-acetylmuramoylalanine--D-glutamate ligase</fullName>
        <ecNumber evidence="5 17">6.3.2.9</ecNumber>
    </recommendedName>
    <alternativeName>
        <fullName evidence="15 17">D-glutamic acid-adding enzyme</fullName>
    </alternativeName>
    <alternativeName>
        <fullName evidence="14 17">UDP-N-acetylmuramoyl-L-alanyl-D-glutamate synthetase</fullName>
    </alternativeName>
</protein>
<sequence length="471" mass="50641">MERGKQQYEGKQIVVLGMAKSGAAAARVLAECGATVTLNDRKPEAECEGVAELRAAGITVICGGHPDDLIHAGIDLVVKNPGIPYEAPPVQAALAANIPVVTEVEIAYQLSDAPIIGITGSNGKTTTTTLIGEILDAAGLSPVVAGNIGTPLSEQAAHITSEQKLVAELSSFQLKGTKTFRPEIGCLLNVYDAHLDYHKTKDDYIQSKQKLFNNQDASTIAVLNYDNSFCREMADRIESTVLWFSSVEEVTQGCFVRDGMVVFKRPIDGPIAARFVDAPAEEEIIRLDEIALPGAHNLENVLAAVCAARAAGAPVEALRHVLSTFSGVEHRLEFVAEIDGVKYYNDSKATNPEAASRALTSFAAPIVWIGGGLDRGIDFKELVPLLRQHVKAAIVYGQTAEKLLDRAEDAGIIRAERVDTVTDAVNEARRIAQPGDIVLLSPACASWDMYKSFEERGVLFKQSVHKLKTSP</sequence>
<keyword evidence="12 17" id="KW-0573">Peptidoglycan synthesis</keyword>
<dbReference type="Pfam" id="PF08245">
    <property type="entry name" value="Mur_ligase_M"/>
    <property type="match status" value="1"/>
</dbReference>